<dbReference type="eggNOG" id="KOG0379">
    <property type="taxonomic scope" value="Eukaryota"/>
</dbReference>
<dbReference type="Gene3D" id="2.120.10.80">
    <property type="entry name" value="Kelch-type beta propeller"/>
    <property type="match status" value="2"/>
</dbReference>
<organism evidence="4 5">
    <name type="scientific">Lepisosteus oculatus</name>
    <name type="common">Spotted gar</name>
    <dbReference type="NCBI Taxonomy" id="7918"/>
    <lineage>
        <taxon>Eukaryota</taxon>
        <taxon>Metazoa</taxon>
        <taxon>Chordata</taxon>
        <taxon>Craniata</taxon>
        <taxon>Vertebrata</taxon>
        <taxon>Euteleostomi</taxon>
        <taxon>Actinopterygii</taxon>
        <taxon>Neopterygii</taxon>
        <taxon>Holostei</taxon>
        <taxon>Semionotiformes</taxon>
        <taxon>Lepisosteidae</taxon>
        <taxon>Lepisosteus</taxon>
    </lineage>
</organism>
<reference evidence="4" key="3">
    <citation type="submission" date="2025-09" db="UniProtKB">
        <authorList>
            <consortium name="Ensembl"/>
        </authorList>
    </citation>
    <scope>IDENTIFICATION</scope>
</reference>
<evidence type="ECO:0000313" key="5">
    <source>
        <dbReference type="Proteomes" id="UP000018468"/>
    </source>
</evidence>
<reference evidence="4" key="2">
    <citation type="submission" date="2025-08" db="UniProtKB">
        <authorList>
            <consortium name="Ensembl"/>
        </authorList>
    </citation>
    <scope>IDENTIFICATION</scope>
</reference>
<keyword evidence="1" id="KW-0880">Kelch repeat</keyword>
<evidence type="ECO:0000313" key="4">
    <source>
        <dbReference type="Ensembl" id="ENSLOCP00000013222.1"/>
    </source>
</evidence>
<dbReference type="SUPFAM" id="SSF117281">
    <property type="entry name" value="Kelch motif"/>
    <property type="match status" value="1"/>
</dbReference>
<dbReference type="Proteomes" id="UP000018468">
    <property type="component" value="Linkage group LG7"/>
</dbReference>
<dbReference type="EMBL" id="AHAT01003751">
    <property type="status" value="NOT_ANNOTATED_CDS"/>
    <property type="molecule type" value="Genomic_DNA"/>
</dbReference>
<dbReference type="InterPro" id="IPR015915">
    <property type="entry name" value="Kelch-typ_b-propeller"/>
</dbReference>
<dbReference type="InParanoid" id="W5MXW3"/>
<accession>W5MXW3</accession>
<dbReference type="Pfam" id="PF13415">
    <property type="entry name" value="Beta-prop_FBX42"/>
    <property type="match status" value="1"/>
</dbReference>
<evidence type="ECO:0000256" key="1">
    <source>
        <dbReference type="ARBA" id="ARBA00022441"/>
    </source>
</evidence>
<evidence type="ECO:0000256" key="2">
    <source>
        <dbReference type="ARBA" id="ARBA00022737"/>
    </source>
</evidence>
<dbReference type="OMA" id="EARCLVW"/>
<dbReference type="GeneTree" id="ENSGT00940000164710"/>
<reference evidence="5" key="1">
    <citation type="submission" date="2011-12" db="EMBL/GenBank/DDBJ databases">
        <title>The Draft Genome of Lepisosteus oculatus.</title>
        <authorList>
            <consortium name="The Broad Institute Genome Assembly &amp; Analysis Group"/>
            <consortium name="Computational R&amp;D Group"/>
            <consortium name="and Sequencing Platform"/>
            <person name="Di Palma F."/>
            <person name="Alfoldi J."/>
            <person name="Johnson J."/>
            <person name="Berlin A."/>
            <person name="Gnerre S."/>
            <person name="Jaffe D."/>
            <person name="MacCallum I."/>
            <person name="Young S."/>
            <person name="Walker B.J."/>
            <person name="Lander E.S."/>
            <person name="Lindblad-Toh K."/>
        </authorList>
    </citation>
    <scope>NUCLEOTIDE SEQUENCE [LARGE SCALE GENOMIC DNA]</scope>
</reference>
<dbReference type="Ensembl" id="ENSLOCT00000013250.1">
    <property type="protein sequence ID" value="ENSLOCP00000013222.1"/>
    <property type="gene ID" value="ENSLOCG00000010791.1"/>
</dbReference>
<dbReference type="AlphaFoldDB" id="W5MXW3"/>
<feature type="compositionally biased region" description="Low complexity" evidence="3">
    <location>
        <begin position="105"/>
        <end position="116"/>
    </location>
</feature>
<protein>
    <submittedName>
        <fullName evidence="4">Zgc:163014</fullName>
    </submittedName>
</protein>
<sequence length="479" mass="52823">YRAQLPLPLPKQLVVFSLGDWKSYSSDTTISVEVLVSPDVKPQKIGGLSSETRCLVWEGDWRLDLLTAAMEQADLGVSGKIVLTVSGKDHAPKNTVFGKRVLRNSSSGELSSSQNSTEDPSLRKKRCVRSALRSDEEKTVLCLRKSGKAICPSPRWSHTMCLSDPETAVLIGGESKEQTHCKDSLWKLEIDNDFWFPMDSSASGPTPPSSLGHSATYDPESKKIYVFGGMKDGKRYSDIYILCTLTWKWSRIAAKGKVPTLAYHSATIYKKELFVFGGVYPSRSPEGKACSNALYIFNPEYELWYQPIVEGDKPLPRFGHTATLLMNKLIIFGGKKTPAYLSDLHIMDLGFMEYTAVKYENTPPVPRGFHAAVPVSDYKILISGGCSTNGALQDIHLFNLESCTWSSVPSPALSAVPRAGHSMVNLAWPHLTDADKQRQGNRTCCTILVFGGSDCAGNFYNDTLKTVVELETESKKPCP</sequence>
<dbReference type="Bgee" id="ENSLOCG00000010791">
    <property type="expression patterns" value="Expressed in ovary and 13 other cell types or tissues"/>
</dbReference>
<dbReference type="PANTHER" id="PTHR46093">
    <property type="entry name" value="ACYL-COA-BINDING DOMAIN-CONTAINING PROTEIN 5"/>
    <property type="match status" value="1"/>
</dbReference>
<evidence type="ECO:0000256" key="3">
    <source>
        <dbReference type="SAM" id="MobiDB-lite"/>
    </source>
</evidence>
<keyword evidence="2" id="KW-0677">Repeat</keyword>
<feature type="region of interest" description="Disordered" evidence="3">
    <location>
        <begin position="105"/>
        <end position="124"/>
    </location>
</feature>
<keyword evidence="5" id="KW-1185">Reference proteome</keyword>
<name>W5MXW3_LEPOC</name>
<dbReference type="STRING" id="7918.ENSLOCP00000013222"/>
<dbReference type="HOGENOM" id="CLU_029157_0_0_1"/>
<proteinExistence type="predicted"/>
<dbReference type="PANTHER" id="PTHR46093:SF19">
    <property type="entry name" value="RAB9 EFFECTOR PROTEIN WITH KELCH MOTIFS-LIKE"/>
    <property type="match status" value="1"/>
</dbReference>